<evidence type="ECO:0000313" key="1">
    <source>
        <dbReference type="EMBL" id="PHT82064.1"/>
    </source>
</evidence>
<dbReference type="Proteomes" id="UP000222542">
    <property type="component" value="Unassembled WGS sequence"/>
</dbReference>
<sequence>MTQYELLQNVFGNLRYFHELKVNGCVKYETIEYVLPQLQLMAYRVVNFCFTPLGCQLDISGVSRVNSKLANLLVAVIPVELEIMHICSTNLKASKSEENMVNAITRSTSACSIHVMIEFLLIILTDMPKDVIRHDKLFVLLARVGALIREVAILVCNLEENSMDEENMNEISCASRDLLENIELLKEDLKHVFLKAPANSSQLCFPMSDGLLFMTLLLRNLND</sequence>
<evidence type="ECO:0000313" key="2">
    <source>
        <dbReference type="Proteomes" id="UP000222542"/>
    </source>
</evidence>
<dbReference type="AlphaFoldDB" id="A0A2G2ZJG2"/>
<gene>
    <name evidence="1" type="ORF">T459_15079</name>
</gene>
<reference evidence="1 2" key="1">
    <citation type="journal article" date="2014" name="Nat. Genet.">
        <title>Genome sequence of the hot pepper provides insights into the evolution of pungency in Capsicum species.</title>
        <authorList>
            <person name="Kim S."/>
            <person name="Park M."/>
            <person name="Yeom S.I."/>
            <person name="Kim Y.M."/>
            <person name="Lee J.M."/>
            <person name="Lee H.A."/>
            <person name="Seo E."/>
            <person name="Choi J."/>
            <person name="Cheong K."/>
            <person name="Kim K.T."/>
            <person name="Jung K."/>
            <person name="Lee G.W."/>
            <person name="Oh S.K."/>
            <person name="Bae C."/>
            <person name="Kim S.B."/>
            <person name="Lee H.Y."/>
            <person name="Kim S.Y."/>
            <person name="Kim M.S."/>
            <person name="Kang B.C."/>
            <person name="Jo Y.D."/>
            <person name="Yang H.B."/>
            <person name="Jeong H.J."/>
            <person name="Kang W.H."/>
            <person name="Kwon J.K."/>
            <person name="Shin C."/>
            <person name="Lim J.Y."/>
            <person name="Park J.H."/>
            <person name="Huh J.H."/>
            <person name="Kim J.S."/>
            <person name="Kim B.D."/>
            <person name="Cohen O."/>
            <person name="Paran I."/>
            <person name="Suh M.C."/>
            <person name="Lee S.B."/>
            <person name="Kim Y.K."/>
            <person name="Shin Y."/>
            <person name="Noh S.J."/>
            <person name="Park J."/>
            <person name="Seo Y.S."/>
            <person name="Kwon S.Y."/>
            <person name="Kim H.A."/>
            <person name="Park J.M."/>
            <person name="Kim H.J."/>
            <person name="Choi S.B."/>
            <person name="Bosland P.W."/>
            <person name="Reeves G."/>
            <person name="Jo S.H."/>
            <person name="Lee B.W."/>
            <person name="Cho H.T."/>
            <person name="Choi H.S."/>
            <person name="Lee M.S."/>
            <person name="Yu Y."/>
            <person name="Do Choi Y."/>
            <person name="Park B.S."/>
            <person name="van Deynze A."/>
            <person name="Ashrafi H."/>
            <person name="Hill T."/>
            <person name="Kim W.T."/>
            <person name="Pai H.S."/>
            <person name="Ahn H.K."/>
            <person name="Yeam I."/>
            <person name="Giovannoni J.J."/>
            <person name="Rose J.K."/>
            <person name="Sorensen I."/>
            <person name="Lee S.J."/>
            <person name="Kim R.W."/>
            <person name="Choi I.Y."/>
            <person name="Choi B.S."/>
            <person name="Lim J.S."/>
            <person name="Lee Y.H."/>
            <person name="Choi D."/>
        </authorList>
    </citation>
    <scope>NUCLEOTIDE SEQUENCE [LARGE SCALE GENOMIC DNA]</scope>
    <source>
        <strain evidence="2">cv. CM334</strain>
    </source>
</reference>
<comment type="caution">
    <text evidence="1">The sequence shown here is derived from an EMBL/GenBank/DDBJ whole genome shotgun (WGS) entry which is preliminary data.</text>
</comment>
<name>A0A2G2ZJG2_CAPAN</name>
<organism evidence="1 2">
    <name type="scientific">Capsicum annuum</name>
    <name type="common">Capsicum pepper</name>
    <dbReference type="NCBI Taxonomy" id="4072"/>
    <lineage>
        <taxon>Eukaryota</taxon>
        <taxon>Viridiplantae</taxon>
        <taxon>Streptophyta</taxon>
        <taxon>Embryophyta</taxon>
        <taxon>Tracheophyta</taxon>
        <taxon>Spermatophyta</taxon>
        <taxon>Magnoliopsida</taxon>
        <taxon>eudicotyledons</taxon>
        <taxon>Gunneridae</taxon>
        <taxon>Pentapetalae</taxon>
        <taxon>asterids</taxon>
        <taxon>lamiids</taxon>
        <taxon>Solanales</taxon>
        <taxon>Solanaceae</taxon>
        <taxon>Solanoideae</taxon>
        <taxon>Capsiceae</taxon>
        <taxon>Capsicum</taxon>
    </lineage>
</organism>
<dbReference type="EMBL" id="AYRZ02000005">
    <property type="protein sequence ID" value="PHT82064.1"/>
    <property type="molecule type" value="Genomic_DNA"/>
</dbReference>
<reference evidence="1 2" key="2">
    <citation type="journal article" date="2017" name="Genome Biol.">
        <title>New reference genome sequences of hot pepper reveal the massive evolution of plant disease-resistance genes by retroduplication.</title>
        <authorList>
            <person name="Kim S."/>
            <person name="Park J."/>
            <person name="Yeom S.I."/>
            <person name="Kim Y.M."/>
            <person name="Seo E."/>
            <person name="Kim K.T."/>
            <person name="Kim M.S."/>
            <person name="Lee J.M."/>
            <person name="Cheong K."/>
            <person name="Shin H.S."/>
            <person name="Kim S.B."/>
            <person name="Han K."/>
            <person name="Lee J."/>
            <person name="Park M."/>
            <person name="Lee H.A."/>
            <person name="Lee H.Y."/>
            <person name="Lee Y."/>
            <person name="Oh S."/>
            <person name="Lee J.H."/>
            <person name="Choi E."/>
            <person name="Choi E."/>
            <person name="Lee S.E."/>
            <person name="Jeon J."/>
            <person name="Kim H."/>
            <person name="Choi G."/>
            <person name="Song H."/>
            <person name="Lee J."/>
            <person name="Lee S.C."/>
            <person name="Kwon J.K."/>
            <person name="Lee H.Y."/>
            <person name="Koo N."/>
            <person name="Hong Y."/>
            <person name="Kim R.W."/>
            <person name="Kang W.H."/>
            <person name="Huh J.H."/>
            <person name="Kang B.C."/>
            <person name="Yang T.J."/>
            <person name="Lee Y.H."/>
            <person name="Bennetzen J.L."/>
            <person name="Choi D."/>
        </authorList>
    </citation>
    <scope>NUCLEOTIDE SEQUENCE [LARGE SCALE GENOMIC DNA]</scope>
    <source>
        <strain evidence="2">cv. CM334</strain>
    </source>
</reference>
<protein>
    <submittedName>
        <fullName evidence="1">Uncharacterized protein</fullName>
    </submittedName>
</protein>
<proteinExistence type="predicted"/>
<accession>A0A2G2ZJG2</accession>
<keyword evidence="2" id="KW-1185">Reference proteome</keyword>
<dbReference type="Gramene" id="PHT82064">
    <property type="protein sequence ID" value="PHT82064"/>
    <property type="gene ID" value="T459_15079"/>
</dbReference>